<name>A0A402DPT2_9CELL</name>
<feature type="region of interest" description="Disordered" evidence="1">
    <location>
        <begin position="185"/>
        <end position="253"/>
    </location>
</feature>
<feature type="compositionally biased region" description="Basic residues" evidence="1">
    <location>
        <begin position="206"/>
        <end position="215"/>
    </location>
</feature>
<evidence type="ECO:0000256" key="1">
    <source>
        <dbReference type="SAM" id="MobiDB-lite"/>
    </source>
</evidence>
<organism evidence="3 4">
    <name type="scientific">Cellulomonas biazotea</name>
    <dbReference type="NCBI Taxonomy" id="1709"/>
    <lineage>
        <taxon>Bacteria</taxon>
        <taxon>Bacillati</taxon>
        <taxon>Actinomycetota</taxon>
        <taxon>Actinomycetes</taxon>
        <taxon>Micrococcales</taxon>
        <taxon>Cellulomonadaceae</taxon>
        <taxon>Cellulomonas</taxon>
    </lineage>
</organism>
<reference evidence="3 4" key="1">
    <citation type="submission" date="2019-01" db="EMBL/GenBank/DDBJ databases">
        <title>Draft genome sequence of Cellulomonas takizawaensis strain TKZ-21.</title>
        <authorList>
            <person name="Yamamura H."/>
            <person name="Hayashi T."/>
            <person name="Hamada M."/>
            <person name="Serisawa Y."/>
            <person name="Matsuyama K."/>
            <person name="Nakagawa Y."/>
            <person name="Otoguro M."/>
            <person name="Yanagida F."/>
            <person name="Hayakawa M."/>
        </authorList>
    </citation>
    <scope>NUCLEOTIDE SEQUENCE [LARGE SCALE GENOMIC DNA]</scope>
    <source>
        <strain evidence="3 4">NBRC12680</strain>
    </source>
</reference>
<keyword evidence="4" id="KW-1185">Reference proteome</keyword>
<dbReference type="AlphaFoldDB" id="A0A402DPT2"/>
<evidence type="ECO:0000313" key="4">
    <source>
        <dbReference type="Proteomes" id="UP000289954"/>
    </source>
</evidence>
<dbReference type="Pfam" id="PF11209">
    <property type="entry name" value="LmeA"/>
    <property type="match status" value="1"/>
</dbReference>
<accession>A0A402DPT2</accession>
<dbReference type="InterPro" id="IPR021373">
    <property type="entry name" value="DUF2993"/>
</dbReference>
<evidence type="ECO:0000256" key="2">
    <source>
        <dbReference type="SAM" id="Phobius"/>
    </source>
</evidence>
<protein>
    <recommendedName>
        <fullName evidence="5">DUF2993 domain-containing protein</fullName>
    </recommendedName>
</protein>
<evidence type="ECO:0000313" key="3">
    <source>
        <dbReference type="EMBL" id="GCE76140.1"/>
    </source>
</evidence>
<gene>
    <name evidence="3" type="ORF">CBZ_11960</name>
</gene>
<dbReference type="EMBL" id="BIMR01000076">
    <property type="protein sequence ID" value="GCE76140.1"/>
    <property type="molecule type" value="Genomic_DNA"/>
</dbReference>
<keyword evidence="2" id="KW-0812">Transmembrane</keyword>
<keyword evidence="2" id="KW-0472">Membrane</keyword>
<dbReference type="Proteomes" id="UP000289954">
    <property type="component" value="Unassembled WGS sequence"/>
</dbReference>
<keyword evidence="2" id="KW-1133">Transmembrane helix</keyword>
<comment type="caution">
    <text evidence="3">The sequence shown here is derived from an EMBL/GenBank/DDBJ whole genome shotgun (WGS) entry which is preliminary data.</text>
</comment>
<feature type="transmembrane region" description="Helical" evidence="2">
    <location>
        <begin position="36"/>
        <end position="54"/>
    </location>
</feature>
<proteinExistence type="predicted"/>
<evidence type="ECO:0008006" key="5">
    <source>
        <dbReference type="Google" id="ProtNLM"/>
    </source>
</evidence>
<sequence>MRLIGCADAVRHLRWARDLHAHRTTDSGRRRVSGRAVAVTVSVVLVLGAGVVVADRVAASMAERRAVEAVQENLDVTGTPSLSIEGFPFLTQVLAGSLDDVSGSVDGVTLDGGITATDVTFDAQGVQTSEPYTVSTGTISATLPTATLEQVVAEQTDLDVDVSVEGDRLIASGAVLGVDLSAASRPSRAPFALPTRSSMPMAPPRGRGRAGRSARHPPSLREASCRRPPSSPSDGRAVRGGRVDPARPSLGTR</sequence>